<dbReference type="AlphaFoldDB" id="X1BR08"/>
<reference evidence="1" key="1">
    <citation type="journal article" date="2014" name="Front. Microbiol.">
        <title>High frequency of phylogenetically diverse reductive dehalogenase-homologous genes in deep subseafloor sedimentary metagenomes.</title>
        <authorList>
            <person name="Kawai M."/>
            <person name="Futagami T."/>
            <person name="Toyoda A."/>
            <person name="Takaki Y."/>
            <person name="Nishi S."/>
            <person name="Hori S."/>
            <person name="Arai W."/>
            <person name="Tsubouchi T."/>
            <person name="Morono Y."/>
            <person name="Uchiyama I."/>
            <person name="Ito T."/>
            <person name="Fujiyama A."/>
            <person name="Inagaki F."/>
            <person name="Takami H."/>
        </authorList>
    </citation>
    <scope>NUCLEOTIDE SEQUENCE</scope>
    <source>
        <strain evidence="1">Expedition CK06-06</strain>
    </source>
</reference>
<accession>X1BR08</accession>
<evidence type="ECO:0000313" key="1">
    <source>
        <dbReference type="EMBL" id="GAG86598.1"/>
    </source>
</evidence>
<comment type="caution">
    <text evidence="1">The sequence shown here is derived from an EMBL/GenBank/DDBJ whole genome shotgun (WGS) entry which is preliminary data.</text>
</comment>
<organism evidence="1">
    <name type="scientific">marine sediment metagenome</name>
    <dbReference type="NCBI Taxonomy" id="412755"/>
    <lineage>
        <taxon>unclassified sequences</taxon>
        <taxon>metagenomes</taxon>
        <taxon>ecological metagenomes</taxon>
    </lineage>
</organism>
<feature type="non-terminal residue" evidence="1">
    <location>
        <position position="1"/>
    </location>
</feature>
<proteinExistence type="predicted"/>
<name>X1BR08_9ZZZZ</name>
<dbReference type="EMBL" id="BART01015601">
    <property type="protein sequence ID" value="GAG86598.1"/>
    <property type="molecule type" value="Genomic_DNA"/>
</dbReference>
<gene>
    <name evidence="1" type="ORF">S01H4_30254</name>
</gene>
<sequence>EVIIGHDSESPEGASYQTDKYTKVRYRFKNGEITFVGAPKEVEKKTVYEGIEIDGYTWATLTLNEKFLRDKAKEE</sequence>
<protein>
    <submittedName>
        <fullName evidence="1">Uncharacterized protein</fullName>
    </submittedName>
</protein>